<accession>X0SFG4</accession>
<evidence type="ECO:0000256" key="1">
    <source>
        <dbReference type="SAM" id="MobiDB-lite"/>
    </source>
</evidence>
<dbReference type="EMBL" id="BARS01009804">
    <property type="protein sequence ID" value="GAF79783.1"/>
    <property type="molecule type" value="Genomic_DNA"/>
</dbReference>
<sequence length="106" mass="11381">MPNYSEFMRRANRYAGTNNTPNTVNPTGREPVGIAPTTIPLHPCNSGDTMPNYYLSISCRIRSGFPSETDLLVITSLSLPGSAPASSQVFSIVLARLWGAGQSLAH</sequence>
<comment type="caution">
    <text evidence="2">The sequence shown here is derived from an EMBL/GenBank/DDBJ whole genome shotgun (WGS) entry which is preliminary data.</text>
</comment>
<organism evidence="2">
    <name type="scientific">marine sediment metagenome</name>
    <dbReference type="NCBI Taxonomy" id="412755"/>
    <lineage>
        <taxon>unclassified sequences</taxon>
        <taxon>metagenomes</taxon>
        <taxon>ecological metagenomes</taxon>
    </lineage>
</organism>
<feature type="compositionally biased region" description="Low complexity" evidence="1">
    <location>
        <begin position="17"/>
        <end position="27"/>
    </location>
</feature>
<name>X0SFG4_9ZZZZ</name>
<reference evidence="2" key="1">
    <citation type="journal article" date="2014" name="Front. Microbiol.">
        <title>High frequency of phylogenetically diverse reductive dehalogenase-homologous genes in deep subseafloor sedimentary metagenomes.</title>
        <authorList>
            <person name="Kawai M."/>
            <person name="Futagami T."/>
            <person name="Toyoda A."/>
            <person name="Takaki Y."/>
            <person name="Nishi S."/>
            <person name="Hori S."/>
            <person name="Arai W."/>
            <person name="Tsubouchi T."/>
            <person name="Morono Y."/>
            <person name="Uchiyama I."/>
            <person name="Ito T."/>
            <person name="Fujiyama A."/>
            <person name="Inagaki F."/>
            <person name="Takami H."/>
        </authorList>
    </citation>
    <scope>NUCLEOTIDE SEQUENCE</scope>
    <source>
        <strain evidence="2">Expedition CK06-06</strain>
    </source>
</reference>
<feature type="region of interest" description="Disordered" evidence="1">
    <location>
        <begin position="11"/>
        <end position="33"/>
    </location>
</feature>
<proteinExistence type="predicted"/>
<evidence type="ECO:0000313" key="2">
    <source>
        <dbReference type="EMBL" id="GAF79783.1"/>
    </source>
</evidence>
<dbReference type="AlphaFoldDB" id="X0SFG4"/>
<protein>
    <submittedName>
        <fullName evidence="2">Uncharacterized protein</fullName>
    </submittedName>
</protein>
<gene>
    <name evidence="2" type="ORF">S01H1_18341</name>
</gene>